<keyword evidence="2" id="KW-0812">Transmembrane</keyword>
<protein>
    <recommendedName>
        <fullName evidence="7">Transmembrane protein 69</fullName>
    </recommendedName>
</protein>
<dbReference type="EMBL" id="AP019866">
    <property type="protein sequence ID" value="BBM99909.1"/>
    <property type="molecule type" value="Genomic_DNA"/>
</dbReference>
<dbReference type="Proteomes" id="UP000077202">
    <property type="component" value="Unassembled WGS sequence"/>
</dbReference>
<proteinExistence type="predicted"/>
<keyword evidence="5" id="KW-1185">Reference proteome</keyword>
<organism evidence="4 5">
    <name type="scientific">Marchantia polymorpha subsp. ruderalis</name>
    <dbReference type="NCBI Taxonomy" id="1480154"/>
    <lineage>
        <taxon>Eukaryota</taxon>
        <taxon>Viridiplantae</taxon>
        <taxon>Streptophyta</taxon>
        <taxon>Embryophyta</taxon>
        <taxon>Marchantiophyta</taxon>
        <taxon>Marchantiopsida</taxon>
        <taxon>Marchantiidae</taxon>
        <taxon>Marchantiales</taxon>
        <taxon>Marchantiaceae</taxon>
        <taxon>Marchantia</taxon>
    </lineage>
</organism>
<evidence type="ECO:0000313" key="6">
    <source>
        <dbReference type="Proteomes" id="UP001162541"/>
    </source>
</evidence>
<evidence type="ECO:0008006" key="7">
    <source>
        <dbReference type="Google" id="ProtNLM"/>
    </source>
</evidence>
<dbReference type="InterPro" id="IPR021836">
    <property type="entry name" value="DUF3429"/>
</dbReference>
<dbReference type="EMBL" id="AP019866">
    <property type="protein sequence ID" value="BBM99906.1"/>
    <property type="molecule type" value="Genomic_DNA"/>
</dbReference>
<gene>
    <name evidence="4" type="ORF">AXG93_3911s1350</name>
    <name evidence="3" type="ORF">Mp_1g24760</name>
</gene>
<evidence type="ECO:0000313" key="3">
    <source>
        <dbReference type="EMBL" id="BBM99906.1"/>
    </source>
</evidence>
<dbReference type="AlphaFoldDB" id="A0A176W4A0"/>
<feature type="transmembrane region" description="Helical" evidence="2">
    <location>
        <begin position="207"/>
        <end position="233"/>
    </location>
</feature>
<feature type="transmembrane region" description="Helical" evidence="2">
    <location>
        <begin position="245"/>
        <end position="264"/>
    </location>
</feature>
<feature type="transmembrane region" description="Helical" evidence="2">
    <location>
        <begin position="285"/>
        <end position="302"/>
    </location>
</feature>
<evidence type="ECO:0000313" key="5">
    <source>
        <dbReference type="Proteomes" id="UP000077202"/>
    </source>
</evidence>
<reference evidence="3" key="2">
    <citation type="journal article" date="2019" name="Curr. Biol.">
        <title>Chromatin organization in early land plants reveals an ancestral association between H3K27me3, transposons, and constitutive heterochromatin.</title>
        <authorList>
            <person name="Montgomery S.A."/>
            <person name="Tanizawa Y."/>
            <person name="Galik B."/>
            <person name="Wang N."/>
            <person name="Ito T."/>
            <person name="Mochizuki T."/>
            <person name="Akimcheva S."/>
            <person name="Bowman J."/>
            <person name="Cognat V."/>
            <person name="Drouard L."/>
            <person name="Ekker H."/>
            <person name="Houng S."/>
            <person name="Kohchi T."/>
            <person name="Lin S."/>
            <person name="Liu L.D."/>
            <person name="Nakamura Y."/>
            <person name="Valeeva L.R."/>
            <person name="Shakirov E.V."/>
            <person name="Shippen D.E."/>
            <person name="Wei W."/>
            <person name="Yagura M."/>
            <person name="Yamaoka S."/>
            <person name="Yamato K.T."/>
            <person name="Liu C."/>
            <person name="Berger F."/>
        </authorList>
    </citation>
    <scope>NUCLEOTIDE SEQUENCE [LARGE SCALE GENOMIC DNA]</scope>
    <source>
        <strain evidence="3">Tak-1</strain>
    </source>
</reference>
<dbReference type="PANTHER" id="PTHR15887">
    <property type="entry name" value="TRANSMEMBRANE PROTEIN 69"/>
    <property type="match status" value="1"/>
</dbReference>
<feature type="region of interest" description="Disordered" evidence="1">
    <location>
        <begin position="168"/>
        <end position="188"/>
    </location>
</feature>
<evidence type="ECO:0000256" key="2">
    <source>
        <dbReference type="SAM" id="Phobius"/>
    </source>
</evidence>
<evidence type="ECO:0000256" key="1">
    <source>
        <dbReference type="SAM" id="MobiDB-lite"/>
    </source>
</evidence>
<keyword evidence="2" id="KW-1133">Transmembrane helix</keyword>
<sequence length="368" mass="39666">MLREARKVAPTYKTIWGRLASLRGIGHRPPEWPQSFSHACPALAACDSRDRAPTVRLNSCRQNAAYEKCGSSHDASNGLGARVFRPCGDRLKDIYPTVAKSLAQADLVLCPSLPGVFCTDDERTPSTRIHGCSPMLAESFYGNKYFTQTRNYSSVTNKAIQADKKKAVDKKAVDSGNKDNRNDNPNEKRTWFTKSVTLLSDLEHVPVAALGLGLAGAIPFVGLSPGIASILPLPDCLYNVHMEAQAAYGAVILTFLGGPHWGLAMSGNGESPKSGFSKISSQTMRYVWSVIPSLVAWPALLLDPIPKLVVLITSYGLVLGVDAFFARIGLLPHWFLPLRILLTSIAMLSMASTLIVTAALNAAAAVTT</sequence>
<feature type="transmembrane region" description="Helical" evidence="2">
    <location>
        <begin position="308"/>
        <end position="328"/>
    </location>
</feature>
<dbReference type="PANTHER" id="PTHR15887:SF1">
    <property type="entry name" value="TRANSMEMBRANE PROTEIN 69"/>
    <property type="match status" value="1"/>
</dbReference>
<dbReference type="EMBL" id="AP019866">
    <property type="protein sequence ID" value="BBM99908.1"/>
    <property type="molecule type" value="Genomic_DNA"/>
</dbReference>
<name>A0A176W4A0_MARPO</name>
<dbReference type="EMBL" id="LVLJ01001899">
    <property type="protein sequence ID" value="OAE27453.1"/>
    <property type="molecule type" value="Genomic_DNA"/>
</dbReference>
<reference evidence="4 5" key="1">
    <citation type="submission" date="2016-03" db="EMBL/GenBank/DDBJ databases">
        <title>Mechanisms controlling the formation of the plant cell surface in tip-growing cells are functionally conserved among land plants.</title>
        <authorList>
            <person name="Honkanen S."/>
            <person name="Jones V.A."/>
            <person name="Morieri G."/>
            <person name="Champion C."/>
            <person name="Hetherington A.J."/>
            <person name="Kelly S."/>
            <person name="Saint-Marcoux D."/>
            <person name="Proust H."/>
            <person name="Prescott H."/>
            <person name="Dolan L."/>
        </authorList>
    </citation>
    <scope>NUCLEOTIDE SEQUENCE [LARGE SCALE GENOMIC DNA]</scope>
    <source>
        <strain evidence="5">cv. Tak-1 and cv. Tak-2</strain>
        <tissue evidence="4">Whole gametophyte</tissue>
    </source>
</reference>
<evidence type="ECO:0000313" key="4">
    <source>
        <dbReference type="EMBL" id="OAE27453.1"/>
    </source>
</evidence>
<dbReference type="EMBL" id="AP019866">
    <property type="protein sequence ID" value="BBM99910.1"/>
    <property type="molecule type" value="Genomic_DNA"/>
</dbReference>
<keyword evidence="2" id="KW-0472">Membrane</keyword>
<dbReference type="Pfam" id="PF11911">
    <property type="entry name" value="DUF3429"/>
    <property type="match status" value="1"/>
</dbReference>
<dbReference type="EMBL" id="AP019866">
    <property type="protein sequence ID" value="BBM99907.1"/>
    <property type="molecule type" value="Genomic_DNA"/>
</dbReference>
<reference evidence="6" key="3">
    <citation type="journal article" date="2020" name="Curr. Biol.">
        <title>Chromatin organization in early land plants reveals an ancestral association between H3K27me3, transposons, and constitutive heterochromatin.</title>
        <authorList>
            <person name="Montgomery S.A."/>
            <person name="Tanizawa Y."/>
            <person name="Galik B."/>
            <person name="Wang N."/>
            <person name="Ito T."/>
            <person name="Mochizuki T."/>
            <person name="Akimcheva S."/>
            <person name="Bowman J.L."/>
            <person name="Cognat V."/>
            <person name="Marechal-Drouard L."/>
            <person name="Ekker H."/>
            <person name="Hong S.F."/>
            <person name="Kohchi T."/>
            <person name="Lin S.S."/>
            <person name="Liu L.D."/>
            <person name="Nakamura Y."/>
            <person name="Valeeva L.R."/>
            <person name="Shakirov E.V."/>
            <person name="Shippen D.E."/>
            <person name="Wei W.L."/>
            <person name="Yagura M."/>
            <person name="Yamaoka S."/>
            <person name="Yamato K.T."/>
            <person name="Liu C."/>
            <person name="Berger F."/>
        </authorList>
    </citation>
    <scope>NUCLEOTIDE SEQUENCE [LARGE SCALE GENOMIC DNA]</scope>
    <source>
        <strain evidence="6">Tak-1</strain>
    </source>
</reference>
<accession>A0A176W4A0</accession>
<feature type="transmembrane region" description="Helical" evidence="2">
    <location>
        <begin position="340"/>
        <end position="366"/>
    </location>
</feature>
<dbReference type="Proteomes" id="UP001162541">
    <property type="component" value="Chromosome 1"/>
</dbReference>